<dbReference type="SUPFAM" id="SSF46785">
    <property type="entry name" value="Winged helix' DNA-binding domain"/>
    <property type="match status" value="1"/>
</dbReference>
<dbReference type="Gene3D" id="1.10.10.10">
    <property type="entry name" value="Winged helix-like DNA-binding domain superfamily/Winged helix DNA-binding domain"/>
    <property type="match status" value="1"/>
</dbReference>
<dbReference type="Proteomes" id="UP001205560">
    <property type="component" value="Unassembled WGS sequence"/>
</dbReference>
<comment type="caution">
    <text evidence="5">The sequence shown here is derived from an EMBL/GenBank/DDBJ whole genome shotgun (WGS) entry which is preliminary data.</text>
</comment>
<evidence type="ECO:0000256" key="3">
    <source>
        <dbReference type="ARBA" id="ARBA00023163"/>
    </source>
</evidence>
<dbReference type="InterPro" id="IPR036388">
    <property type="entry name" value="WH-like_DNA-bd_sf"/>
</dbReference>
<evidence type="ECO:0000256" key="2">
    <source>
        <dbReference type="ARBA" id="ARBA00023125"/>
    </source>
</evidence>
<dbReference type="InterPro" id="IPR000835">
    <property type="entry name" value="HTH_MarR-typ"/>
</dbReference>
<reference evidence="5 6" key="1">
    <citation type="submission" date="2022-08" db="EMBL/GenBank/DDBJ databases">
        <title>Reclassification of Massilia species as members of the genera Telluria, Duganella, Pseudoduganella, Mokoshia gen. nov. and Zemynaea gen. nov. using orthogonal and non-orthogonal genome-based approaches.</title>
        <authorList>
            <person name="Bowman J.P."/>
        </authorList>
    </citation>
    <scope>NUCLEOTIDE SEQUENCE [LARGE SCALE GENOMIC DNA]</scope>
    <source>
        <strain evidence="5 6">LMG 28164</strain>
    </source>
</reference>
<dbReference type="InterPro" id="IPR039422">
    <property type="entry name" value="MarR/SlyA-like"/>
</dbReference>
<feature type="domain" description="HTH marR-type" evidence="4">
    <location>
        <begin position="15"/>
        <end position="148"/>
    </location>
</feature>
<organism evidence="5 6">
    <name type="scientific">Massilia norwichensis</name>
    <dbReference type="NCBI Taxonomy" id="1442366"/>
    <lineage>
        <taxon>Bacteria</taxon>
        <taxon>Pseudomonadati</taxon>
        <taxon>Pseudomonadota</taxon>
        <taxon>Betaproteobacteria</taxon>
        <taxon>Burkholderiales</taxon>
        <taxon>Oxalobacteraceae</taxon>
        <taxon>Telluria group</taxon>
        <taxon>Massilia</taxon>
    </lineage>
</organism>
<evidence type="ECO:0000313" key="5">
    <source>
        <dbReference type="EMBL" id="MCS0587922.1"/>
    </source>
</evidence>
<dbReference type="PROSITE" id="PS50995">
    <property type="entry name" value="HTH_MARR_2"/>
    <property type="match status" value="1"/>
</dbReference>
<gene>
    <name evidence="5" type="ORF">NX782_01725</name>
</gene>
<dbReference type="InterPro" id="IPR036390">
    <property type="entry name" value="WH_DNA-bd_sf"/>
</dbReference>
<name>A0ABT2A1G0_9BURK</name>
<sequence length="177" mass="19173">MQAPPTPSPLDTMLSEQFAIALHATARAWRLGLDAHLKNLGIGQAGWLAIAAIAKSTLDLSQRAIADRLGVEAASMVAMLDRLEGLGLVMRMPCPLDRRVKLVRLTVPGRELHGKVQAEANAFRANVLAGIDPAQLEQVTALLCMLDEHIERELGFLATHGRPKKAALPLPHRFADD</sequence>
<dbReference type="PANTHER" id="PTHR33164:SF64">
    <property type="entry name" value="TRANSCRIPTIONAL REGULATOR SLYA"/>
    <property type="match status" value="1"/>
</dbReference>
<evidence type="ECO:0000313" key="6">
    <source>
        <dbReference type="Proteomes" id="UP001205560"/>
    </source>
</evidence>
<dbReference type="Pfam" id="PF01047">
    <property type="entry name" value="MarR"/>
    <property type="match status" value="1"/>
</dbReference>
<protein>
    <submittedName>
        <fullName evidence="5">MarR family transcriptional regulator</fullName>
    </submittedName>
</protein>
<proteinExistence type="predicted"/>
<keyword evidence="2" id="KW-0238">DNA-binding</keyword>
<evidence type="ECO:0000259" key="4">
    <source>
        <dbReference type="PROSITE" id="PS50995"/>
    </source>
</evidence>
<keyword evidence="3" id="KW-0804">Transcription</keyword>
<dbReference type="EMBL" id="JANUGX010000001">
    <property type="protein sequence ID" value="MCS0587922.1"/>
    <property type="molecule type" value="Genomic_DNA"/>
</dbReference>
<dbReference type="PANTHER" id="PTHR33164">
    <property type="entry name" value="TRANSCRIPTIONAL REGULATOR, MARR FAMILY"/>
    <property type="match status" value="1"/>
</dbReference>
<keyword evidence="1" id="KW-0805">Transcription regulation</keyword>
<dbReference type="SMART" id="SM00347">
    <property type="entry name" value="HTH_MARR"/>
    <property type="match status" value="1"/>
</dbReference>
<accession>A0ABT2A1G0</accession>
<dbReference type="RefSeq" id="WP_258843761.1">
    <property type="nucleotide sequence ID" value="NZ_JANUGX010000001.1"/>
</dbReference>
<evidence type="ECO:0000256" key="1">
    <source>
        <dbReference type="ARBA" id="ARBA00023015"/>
    </source>
</evidence>
<dbReference type="PRINTS" id="PR00598">
    <property type="entry name" value="HTHMARR"/>
</dbReference>
<keyword evidence="6" id="KW-1185">Reference proteome</keyword>